<feature type="binding site" evidence="16">
    <location>
        <position position="914"/>
    </location>
    <ligand>
        <name>ATP</name>
        <dbReference type="ChEBI" id="CHEBI:30616"/>
    </ligand>
</feature>
<dbReference type="SUPFAM" id="SSF81653">
    <property type="entry name" value="Calcium ATPase, transduction domain A"/>
    <property type="match status" value="1"/>
</dbReference>
<organism evidence="23 24">
    <name type="scientific">Dermatophagoides pteronyssinus</name>
    <name type="common">European house dust mite</name>
    <dbReference type="NCBI Taxonomy" id="6956"/>
    <lineage>
        <taxon>Eukaryota</taxon>
        <taxon>Metazoa</taxon>
        <taxon>Ecdysozoa</taxon>
        <taxon>Arthropoda</taxon>
        <taxon>Chelicerata</taxon>
        <taxon>Arachnida</taxon>
        <taxon>Acari</taxon>
        <taxon>Acariformes</taxon>
        <taxon>Sarcoptiformes</taxon>
        <taxon>Astigmata</taxon>
        <taxon>Psoroptidia</taxon>
        <taxon>Analgoidea</taxon>
        <taxon>Pyroglyphidae</taxon>
        <taxon>Dermatophagoidinae</taxon>
        <taxon>Dermatophagoides</taxon>
    </lineage>
</organism>
<feature type="domain" description="P-type ATPase N-terminal" evidence="21">
    <location>
        <begin position="166"/>
        <end position="231"/>
    </location>
</feature>
<dbReference type="Proteomes" id="UP000515146">
    <property type="component" value="Unplaced"/>
</dbReference>
<dbReference type="InterPro" id="IPR023214">
    <property type="entry name" value="HAD_sf"/>
</dbReference>
<name>A0A6P6Y856_DERPT</name>
<evidence type="ECO:0000256" key="13">
    <source>
        <dbReference type="ARBA" id="ARBA00034036"/>
    </source>
</evidence>
<evidence type="ECO:0000256" key="17">
    <source>
        <dbReference type="PIRSR" id="PIRSR606539-3"/>
    </source>
</evidence>
<comment type="similarity">
    <text evidence="3 18">Belongs to the cation transport ATPase (P-type) (TC 3.A.3) family. Type IV subfamily.</text>
</comment>
<feature type="binding site" evidence="16">
    <location>
        <position position="820"/>
    </location>
    <ligand>
        <name>ATP</name>
        <dbReference type="ChEBI" id="CHEBI:30616"/>
    </ligand>
</feature>
<keyword evidence="10 18" id="KW-1278">Translocase</keyword>
<evidence type="ECO:0000256" key="15">
    <source>
        <dbReference type="PIRSR" id="PIRSR606539-1"/>
    </source>
</evidence>
<dbReference type="OMA" id="MHSFWSW"/>
<evidence type="ECO:0000256" key="9">
    <source>
        <dbReference type="ARBA" id="ARBA00022842"/>
    </source>
</evidence>
<feature type="transmembrane region" description="Helical" evidence="18">
    <location>
        <begin position="441"/>
        <end position="463"/>
    </location>
</feature>
<evidence type="ECO:0000256" key="4">
    <source>
        <dbReference type="ARBA" id="ARBA00022475"/>
    </source>
</evidence>
<gene>
    <name evidence="24" type="primary">LOC113795583</name>
</gene>
<dbReference type="SUPFAM" id="SSF81665">
    <property type="entry name" value="Calcium ATPase, transmembrane domain M"/>
    <property type="match status" value="1"/>
</dbReference>
<keyword evidence="11 18" id="KW-1133">Transmembrane helix</keyword>
<dbReference type="GO" id="GO:0005886">
    <property type="term" value="C:plasma membrane"/>
    <property type="evidence" value="ECO:0007669"/>
    <property type="project" value="UniProtKB-SubCell"/>
</dbReference>
<dbReference type="SUPFAM" id="SSF56784">
    <property type="entry name" value="HAD-like"/>
    <property type="match status" value="1"/>
</dbReference>
<sequence length="1312" mass="149173">MKRSSIAKDENQPYIIQQAIESEIDTKLSVRFQKNKCDSTESTATTTTIFTIGEEYNNQKNNNNSKIKTTKRKSPSNKKATVAVATGPPFNVRKLSTPKLIKSSLETPTSSSSLILSSKSSTESTIMSPAIELRRFSSRGGRRSLSGQNSRWSNFFRRKSQQQHNTRIVKVLRLNNRYDENVIATAKYNIVTFFPKFLFEQFRKYANIFFLFISLMQQIPNVSPTGRYTTLVPLVFILVVSALKEMFEDVKRHRADHKVNNSQAEVYEKSSFVQTKWKNLRVGDIVRVKKGQYFPSDLVIFTSSEPNGICYVETANLDGESNLKSRSSLKITDEICITTDSDDKRKLNMQAFEPNKLTSAIINCDLPNKELYEFIGKILIDNREYPISPENILLRGAKLRNTEWIIGCVIYTGHETKLMMNSLNKTILKQSYVEIMTNRQILALLGILIVICLISAICSVLWTKHNQSHWYLDELQSQVTANFFLILLTFIILYNNLIPISLQVTLEMVRFIQAHFINNDLEMYCPDSDTPAMARTSNLNEELGQVRYILSDKTGTMTRNIMEFKKCSINGIIYDEQNFNKLVDIIKKKEKGCDKVREFLTLLAVCHTVIPEPTPNSDDGSKFIYQASSPDEAALVKGAQQIGFEFLQRTPAKVVIDAMGKIKKFEVLNILPFNSDRKRMSTIIRTPSSKKIKIYTKGADSIIQRRLCEKSSKIFTETEINLTIFATSGLRTLCCAYKEIPDNEYDEWEKRYNKALLMPASSLEERALRDQSLNDVMSEIEENLILLGATAIEDKLQEGVPETIETLIRAGINIWMLTGDKLETATNISYSCRLLKNIQAIECYHIIKDETLDLCRETLVNAEAKLNEHPEDFTLIIDSKPLSFCLQPELRPQFMELALKCRSVVCCRVSPAQKAEIVNAVKQSTSAITLAVGDGANDVAMIRAANVGVGISGQEGLQAVHSSDYSIAQFRFLARLLLVHGSWSFSRVCKLILYSFYKNIALYVIELWFASVSAWSGQAVFERWSIGLYNVIFTAGPPLVIGLFDRICSDKVMLENPELYRDQTNVFSIKLFWFWIASSIWHSLVLFWLTYATVSHDALWVNGRSDGGYLCFGNILYTYVVVTVCLKAALETNCWTLPTHLAIWGSIISWFIFLIAYSRAWPGLPIGADISDIDRIIFTSNIFWLGLAIIPFVALLVDIIVKLVTRTCFKSLADRIIELEMLKEMQSRQRISISERARLLLNNFRPASRETPQHLRRERISSIERIESSIHPNASDIEKDALHGYSFSEEERDPSSAVSHSSAIRLYPDTKM</sequence>
<dbReference type="PANTHER" id="PTHR24092:SF150">
    <property type="entry name" value="PHOSPHOLIPID-TRANSPORTING ATPASE"/>
    <property type="match status" value="1"/>
</dbReference>
<feature type="active site" description="4-aspartylphosphate intermediate" evidence="15">
    <location>
        <position position="552"/>
    </location>
</feature>
<dbReference type="Gene3D" id="3.40.50.1000">
    <property type="entry name" value="HAD superfamily/HAD-like"/>
    <property type="match status" value="1"/>
</dbReference>
<keyword evidence="9 17" id="KW-0460">Magnesium</keyword>
<feature type="binding site" evidence="17">
    <location>
        <position position="552"/>
    </location>
    <ligand>
        <name>Mg(2+)</name>
        <dbReference type="ChEBI" id="CHEBI:18420"/>
    </ligand>
</feature>
<dbReference type="InterPro" id="IPR001757">
    <property type="entry name" value="P_typ_ATPase"/>
</dbReference>
<dbReference type="Gene3D" id="2.70.150.10">
    <property type="entry name" value="Calcium-transporting ATPase, cytoplasmic transduction domain A"/>
    <property type="match status" value="1"/>
</dbReference>
<dbReference type="InterPro" id="IPR032631">
    <property type="entry name" value="P-type_ATPase_N"/>
</dbReference>
<feature type="transmembrane region" description="Helical" evidence="18">
    <location>
        <begin position="483"/>
        <end position="502"/>
    </location>
</feature>
<feature type="binding site" evidence="16">
    <location>
        <position position="553"/>
    </location>
    <ligand>
        <name>ATP</name>
        <dbReference type="ChEBI" id="CHEBI:30616"/>
    </ligand>
</feature>
<proteinExistence type="inferred from homology"/>
<feature type="binding site" evidence="16">
    <location>
        <position position="938"/>
    </location>
    <ligand>
        <name>ATP</name>
        <dbReference type="ChEBI" id="CHEBI:30616"/>
    </ligand>
</feature>
<feature type="binding site" evidence="17">
    <location>
        <position position="934"/>
    </location>
    <ligand>
        <name>Mg(2+)</name>
        <dbReference type="ChEBI" id="CHEBI:18420"/>
    </ligand>
</feature>
<evidence type="ECO:0000256" key="14">
    <source>
        <dbReference type="ARBA" id="ARBA00051303"/>
    </source>
</evidence>
<feature type="binding site" evidence="16">
    <location>
        <position position="697"/>
    </location>
    <ligand>
        <name>ATP</name>
        <dbReference type="ChEBI" id="CHEBI:30616"/>
    </ligand>
</feature>
<dbReference type="InterPro" id="IPR059000">
    <property type="entry name" value="ATPase_P-type_domA"/>
</dbReference>
<dbReference type="CTD" id="36488"/>
<keyword evidence="6 17" id="KW-0479">Metal-binding</keyword>
<dbReference type="GO" id="GO:0000287">
    <property type="term" value="F:magnesium ion binding"/>
    <property type="evidence" value="ECO:0007669"/>
    <property type="project" value="UniProtKB-UniRule"/>
</dbReference>
<keyword evidence="12 18" id="KW-0472">Membrane</keyword>
<dbReference type="InParanoid" id="A0A6P6Y856"/>
<dbReference type="GO" id="GO:0140326">
    <property type="term" value="F:ATPase-coupled intramembrane lipid transporter activity"/>
    <property type="evidence" value="ECO:0007669"/>
    <property type="project" value="UniProtKB-EC"/>
</dbReference>
<feature type="binding site" evidence="16">
    <location>
        <position position="818"/>
    </location>
    <ligand>
        <name>ATP</name>
        <dbReference type="ChEBI" id="CHEBI:30616"/>
    </ligand>
</feature>
<evidence type="ECO:0000256" key="6">
    <source>
        <dbReference type="ARBA" id="ARBA00022723"/>
    </source>
</evidence>
<dbReference type="PROSITE" id="PS00154">
    <property type="entry name" value="ATPASE_E1_E2"/>
    <property type="match status" value="1"/>
</dbReference>
<dbReference type="InterPro" id="IPR018303">
    <property type="entry name" value="ATPase_P-typ_P_site"/>
</dbReference>
<dbReference type="GO" id="GO:0016887">
    <property type="term" value="F:ATP hydrolysis activity"/>
    <property type="evidence" value="ECO:0007669"/>
    <property type="project" value="InterPro"/>
</dbReference>
<dbReference type="KEGG" id="dpte:113795583"/>
<dbReference type="SUPFAM" id="SSF81660">
    <property type="entry name" value="Metal cation-transporting ATPase, ATP-binding domain N"/>
    <property type="match status" value="1"/>
</dbReference>
<comment type="cofactor">
    <cofactor evidence="17">
        <name>Mg(2+)</name>
        <dbReference type="ChEBI" id="CHEBI:18420"/>
    </cofactor>
</comment>
<evidence type="ECO:0000256" key="7">
    <source>
        <dbReference type="ARBA" id="ARBA00022741"/>
    </source>
</evidence>
<feature type="binding site" evidence="16">
    <location>
        <position position="673"/>
    </location>
    <ligand>
        <name>ATP</name>
        <dbReference type="ChEBI" id="CHEBI:30616"/>
    </ligand>
</feature>
<dbReference type="Gene3D" id="3.40.1110.10">
    <property type="entry name" value="Calcium-transporting ATPase, cytoplasmic domain N"/>
    <property type="match status" value="1"/>
</dbReference>
<feature type="transmembrane region" description="Helical" evidence="18">
    <location>
        <begin position="1181"/>
        <end position="1201"/>
    </location>
</feature>
<dbReference type="SFLD" id="SFLDS00003">
    <property type="entry name" value="Haloacid_Dehalogenase"/>
    <property type="match status" value="1"/>
</dbReference>
<dbReference type="Pfam" id="PF16212">
    <property type="entry name" value="PhoLip_ATPase_C"/>
    <property type="match status" value="1"/>
</dbReference>
<protein>
    <recommendedName>
        <fullName evidence="18">Phospholipid-transporting ATPase</fullName>
        <ecNumber evidence="18">7.6.2.1</ecNumber>
    </recommendedName>
</protein>
<dbReference type="InterPro" id="IPR044492">
    <property type="entry name" value="P_typ_ATPase_HD_dom"/>
</dbReference>
<dbReference type="FunFam" id="3.40.50.1000:FF:000014">
    <property type="entry name" value="Phospholipid-transporting ATPase"/>
    <property type="match status" value="1"/>
</dbReference>
<reference evidence="24" key="1">
    <citation type="submission" date="2025-08" db="UniProtKB">
        <authorList>
            <consortium name="RefSeq"/>
        </authorList>
    </citation>
    <scope>IDENTIFICATION</scope>
    <source>
        <strain evidence="24">Airmid</strain>
    </source>
</reference>
<feature type="binding site" evidence="16">
    <location>
        <position position="819"/>
    </location>
    <ligand>
        <name>ATP</name>
        <dbReference type="ChEBI" id="CHEBI:30616"/>
    </ligand>
</feature>
<feature type="transmembrane region" description="Helical" evidence="18">
    <location>
        <begin position="1141"/>
        <end position="1161"/>
    </location>
</feature>
<feature type="transmembrane region" description="Helical" evidence="18">
    <location>
        <begin position="1107"/>
        <end position="1129"/>
    </location>
</feature>
<dbReference type="InterPro" id="IPR006539">
    <property type="entry name" value="P-type_ATPase_IV"/>
</dbReference>
<feature type="region of interest" description="Disordered" evidence="19">
    <location>
        <begin position="1288"/>
        <end position="1312"/>
    </location>
</feature>
<evidence type="ECO:0000256" key="1">
    <source>
        <dbReference type="ARBA" id="ARBA00004141"/>
    </source>
</evidence>
<evidence type="ECO:0000256" key="5">
    <source>
        <dbReference type="ARBA" id="ARBA00022692"/>
    </source>
</evidence>
<dbReference type="GO" id="GO:0005524">
    <property type="term" value="F:ATP binding"/>
    <property type="evidence" value="ECO:0007669"/>
    <property type="project" value="UniProtKB-UniRule"/>
</dbReference>
<dbReference type="Pfam" id="PF00122">
    <property type="entry name" value="E1-E2_ATPase"/>
    <property type="match status" value="1"/>
</dbReference>
<evidence type="ECO:0000256" key="18">
    <source>
        <dbReference type="RuleBase" id="RU362033"/>
    </source>
</evidence>
<evidence type="ECO:0000256" key="8">
    <source>
        <dbReference type="ARBA" id="ARBA00022840"/>
    </source>
</evidence>
<feature type="binding site" evidence="16">
    <location>
        <position position="731"/>
    </location>
    <ligand>
        <name>ATP</name>
        <dbReference type="ChEBI" id="CHEBI:30616"/>
    </ligand>
</feature>
<evidence type="ECO:0000256" key="16">
    <source>
        <dbReference type="PIRSR" id="PIRSR606539-2"/>
    </source>
</evidence>
<comment type="subcellular location">
    <subcellularLocation>
        <location evidence="2">Cell membrane</location>
    </subcellularLocation>
    <subcellularLocation>
        <location evidence="1 18">Membrane</location>
        <topology evidence="1 18">Multi-pass membrane protein</topology>
    </subcellularLocation>
</comment>
<feature type="region of interest" description="Disordered" evidence="19">
    <location>
        <begin position="58"/>
        <end position="78"/>
    </location>
</feature>
<dbReference type="OrthoDB" id="377733at2759"/>
<dbReference type="FunFam" id="2.70.150.10:FF:000021">
    <property type="entry name" value="Phospholipid-transporting ATPase"/>
    <property type="match status" value="1"/>
</dbReference>
<feature type="binding site" evidence="16">
    <location>
        <position position="554"/>
    </location>
    <ligand>
        <name>ATP</name>
        <dbReference type="ChEBI" id="CHEBI:30616"/>
    </ligand>
</feature>
<dbReference type="RefSeq" id="XP_027201577.1">
    <property type="nucleotide sequence ID" value="XM_027345776.1"/>
</dbReference>
<dbReference type="EC" id="7.6.2.1" evidence="18"/>
<keyword evidence="4" id="KW-1003">Cell membrane</keyword>
<evidence type="ECO:0000259" key="22">
    <source>
        <dbReference type="Pfam" id="PF16212"/>
    </source>
</evidence>
<evidence type="ECO:0000313" key="23">
    <source>
        <dbReference type="Proteomes" id="UP000515146"/>
    </source>
</evidence>
<feature type="transmembrane region" description="Helical" evidence="18">
    <location>
        <begin position="1071"/>
        <end position="1091"/>
    </location>
</feature>
<feature type="binding site" evidence="16">
    <location>
        <position position="552"/>
    </location>
    <ligand>
        <name>ATP</name>
        <dbReference type="ChEBI" id="CHEBI:30616"/>
    </ligand>
</feature>
<evidence type="ECO:0000256" key="2">
    <source>
        <dbReference type="ARBA" id="ARBA00004236"/>
    </source>
</evidence>
<dbReference type="GO" id="GO:0005802">
    <property type="term" value="C:trans-Golgi network"/>
    <property type="evidence" value="ECO:0007669"/>
    <property type="project" value="TreeGrafter"/>
</dbReference>
<feature type="binding site" evidence="17">
    <location>
        <position position="938"/>
    </location>
    <ligand>
        <name>Mg(2+)</name>
        <dbReference type="ChEBI" id="CHEBI:18420"/>
    </ligand>
</feature>
<dbReference type="Pfam" id="PF13246">
    <property type="entry name" value="Cation_ATPase"/>
    <property type="match status" value="1"/>
</dbReference>
<evidence type="ECO:0000259" key="20">
    <source>
        <dbReference type="Pfam" id="PF00122"/>
    </source>
</evidence>
<dbReference type="PANTHER" id="PTHR24092">
    <property type="entry name" value="PROBABLE PHOSPHOLIPID-TRANSPORTING ATPASE"/>
    <property type="match status" value="1"/>
</dbReference>
<dbReference type="CDD" id="cd02073">
    <property type="entry name" value="P-type_ATPase_APLT_Dnf-like"/>
    <property type="match status" value="1"/>
</dbReference>
<dbReference type="NCBIfam" id="TIGR01652">
    <property type="entry name" value="ATPase-Plipid"/>
    <property type="match status" value="2"/>
</dbReference>
<dbReference type="SFLD" id="SFLDF00027">
    <property type="entry name" value="p-type_atpase"/>
    <property type="match status" value="1"/>
</dbReference>
<feature type="domain" description="P-type ATPase C-terminal" evidence="22">
    <location>
        <begin position="960"/>
        <end position="1210"/>
    </location>
</feature>
<keyword evidence="5 18" id="KW-0812">Transmembrane</keyword>
<dbReference type="GO" id="GO:0045332">
    <property type="term" value="P:phospholipid translocation"/>
    <property type="evidence" value="ECO:0007669"/>
    <property type="project" value="TreeGrafter"/>
</dbReference>
<comment type="catalytic activity">
    <reaction evidence="14">
        <text>a 1,2-diacyl-sn-glycero-3-phospho-L-serine(out) + ATP + H2O = a 1,2-diacyl-sn-glycero-3-phospho-L-serine(in) + ADP + phosphate + H(+)</text>
        <dbReference type="Rhea" id="RHEA:38567"/>
        <dbReference type="ChEBI" id="CHEBI:15377"/>
        <dbReference type="ChEBI" id="CHEBI:15378"/>
        <dbReference type="ChEBI" id="CHEBI:30616"/>
        <dbReference type="ChEBI" id="CHEBI:43474"/>
        <dbReference type="ChEBI" id="CHEBI:57262"/>
        <dbReference type="ChEBI" id="CHEBI:456216"/>
    </reaction>
    <physiologicalReaction direction="left-to-right" evidence="14">
        <dbReference type="Rhea" id="RHEA:38568"/>
    </physiologicalReaction>
</comment>
<dbReference type="InterPro" id="IPR023298">
    <property type="entry name" value="ATPase_P-typ_TM_dom_sf"/>
</dbReference>
<feature type="domain" description="P-type ATPase A" evidence="20">
    <location>
        <begin position="260"/>
        <end position="325"/>
    </location>
</feature>
<keyword evidence="7 16" id="KW-0547">Nucleotide-binding</keyword>
<evidence type="ECO:0000256" key="12">
    <source>
        <dbReference type="ARBA" id="ARBA00023136"/>
    </source>
</evidence>
<dbReference type="NCBIfam" id="TIGR01494">
    <property type="entry name" value="ATPase_P-type"/>
    <property type="match status" value="1"/>
</dbReference>
<keyword evidence="8 16" id="KW-0067">ATP-binding</keyword>
<feature type="binding site" evidence="16">
    <location>
        <position position="937"/>
    </location>
    <ligand>
        <name>ATP</name>
        <dbReference type="ChEBI" id="CHEBI:30616"/>
    </ligand>
</feature>
<feature type="binding site" evidence="16">
    <location>
        <position position="632"/>
    </location>
    <ligand>
        <name>ATP</name>
        <dbReference type="ChEBI" id="CHEBI:30616"/>
    </ligand>
</feature>
<keyword evidence="23" id="KW-1185">Reference proteome</keyword>
<comment type="catalytic activity">
    <reaction evidence="13 18">
        <text>ATP + H2O + phospholipidSide 1 = ADP + phosphate + phospholipidSide 2.</text>
        <dbReference type="EC" id="7.6.2.1"/>
    </reaction>
</comment>
<evidence type="ECO:0000256" key="3">
    <source>
        <dbReference type="ARBA" id="ARBA00008109"/>
    </source>
</evidence>
<dbReference type="PRINTS" id="PR00119">
    <property type="entry name" value="CATATPASE"/>
</dbReference>
<feature type="compositionally biased region" description="Low complexity" evidence="19">
    <location>
        <begin position="58"/>
        <end position="67"/>
    </location>
</feature>
<evidence type="ECO:0000256" key="11">
    <source>
        <dbReference type="ARBA" id="ARBA00022989"/>
    </source>
</evidence>
<evidence type="ECO:0000256" key="19">
    <source>
        <dbReference type="SAM" id="MobiDB-lite"/>
    </source>
</evidence>
<feature type="transmembrane region" description="Helical" evidence="18">
    <location>
        <begin position="1026"/>
        <end position="1044"/>
    </location>
</feature>
<feature type="binding site" evidence="17">
    <location>
        <position position="554"/>
    </location>
    <ligand>
        <name>Mg(2+)</name>
        <dbReference type="ChEBI" id="CHEBI:18420"/>
    </ligand>
</feature>
<dbReference type="Pfam" id="PF16209">
    <property type="entry name" value="PhoLip_ATPase_N"/>
    <property type="match status" value="1"/>
</dbReference>
<dbReference type="InterPro" id="IPR008250">
    <property type="entry name" value="ATPase_P-typ_transduc_dom_A_sf"/>
</dbReference>
<accession>A0A6P6Y856</accession>
<evidence type="ECO:0000259" key="21">
    <source>
        <dbReference type="Pfam" id="PF16209"/>
    </source>
</evidence>
<dbReference type="FunCoup" id="A0A6P6Y856">
    <property type="interactions" value="647"/>
</dbReference>
<dbReference type="InterPro" id="IPR036412">
    <property type="entry name" value="HAD-like_sf"/>
</dbReference>
<evidence type="ECO:0000256" key="10">
    <source>
        <dbReference type="ARBA" id="ARBA00022967"/>
    </source>
</evidence>
<dbReference type="SFLD" id="SFLDG00002">
    <property type="entry name" value="C1.7:_P-type_atpase_like"/>
    <property type="match status" value="1"/>
</dbReference>
<feature type="binding site" evidence="16">
    <location>
        <position position="908"/>
    </location>
    <ligand>
        <name>ATP</name>
        <dbReference type="ChEBI" id="CHEBI:30616"/>
    </ligand>
</feature>
<dbReference type="InterPro" id="IPR032630">
    <property type="entry name" value="P_typ_ATPase_c"/>
</dbReference>
<dbReference type="InterPro" id="IPR023299">
    <property type="entry name" value="ATPase_P-typ_cyto_dom_N"/>
</dbReference>
<evidence type="ECO:0000313" key="24">
    <source>
        <dbReference type="RefSeq" id="XP_027201577.1"/>
    </source>
</evidence>